<dbReference type="Pfam" id="PF00501">
    <property type="entry name" value="AMP-binding"/>
    <property type="match status" value="1"/>
</dbReference>
<organism evidence="6 7">
    <name type="scientific">Hoyosella rhizosphaerae</name>
    <dbReference type="NCBI Taxonomy" id="1755582"/>
    <lineage>
        <taxon>Bacteria</taxon>
        <taxon>Bacillati</taxon>
        <taxon>Actinomycetota</taxon>
        <taxon>Actinomycetes</taxon>
        <taxon>Mycobacteriales</taxon>
        <taxon>Hoyosellaceae</taxon>
        <taxon>Hoyosella</taxon>
    </lineage>
</organism>
<proteinExistence type="predicted"/>
<dbReference type="InterPro" id="IPR001451">
    <property type="entry name" value="Hexapep"/>
</dbReference>
<dbReference type="InterPro" id="IPR010071">
    <property type="entry name" value="AA_adenyl_dom"/>
</dbReference>
<keyword evidence="1" id="KW-0596">Phosphopantetheine</keyword>
<keyword evidence="4" id="KW-1133">Transmembrane helix</keyword>
<dbReference type="EMBL" id="BMJH01000004">
    <property type="protein sequence ID" value="GGC76151.1"/>
    <property type="molecule type" value="Genomic_DNA"/>
</dbReference>
<dbReference type="InterPro" id="IPR020806">
    <property type="entry name" value="PKS_PP-bd"/>
</dbReference>
<dbReference type="NCBIfam" id="TIGR01733">
    <property type="entry name" value="AA-adenyl-dom"/>
    <property type="match status" value="1"/>
</dbReference>
<dbReference type="InterPro" id="IPR000873">
    <property type="entry name" value="AMP-dep_synth/lig_dom"/>
</dbReference>
<dbReference type="PROSITE" id="PS00012">
    <property type="entry name" value="PHOSPHOPANTETHEINE"/>
    <property type="match status" value="1"/>
</dbReference>
<dbReference type="InterPro" id="IPR042099">
    <property type="entry name" value="ANL_N_sf"/>
</dbReference>
<evidence type="ECO:0000313" key="7">
    <source>
        <dbReference type="Proteomes" id="UP000641514"/>
    </source>
</evidence>
<feature type="transmembrane region" description="Helical" evidence="4">
    <location>
        <begin position="849"/>
        <end position="877"/>
    </location>
</feature>
<dbReference type="RefSeq" id="WP_188677472.1">
    <property type="nucleotide sequence ID" value="NZ_BMJH01000004.1"/>
</dbReference>
<evidence type="ECO:0000256" key="1">
    <source>
        <dbReference type="ARBA" id="ARBA00022450"/>
    </source>
</evidence>
<dbReference type="Gene3D" id="3.40.50.12780">
    <property type="entry name" value="N-terminal domain of ligase-like"/>
    <property type="match status" value="1"/>
</dbReference>
<keyword evidence="4" id="KW-0472">Membrane</keyword>
<dbReference type="PROSITE" id="PS50075">
    <property type="entry name" value="CARRIER"/>
    <property type="match status" value="1"/>
</dbReference>
<dbReference type="InterPro" id="IPR020845">
    <property type="entry name" value="AMP-binding_CS"/>
</dbReference>
<dbReference type="GO" id="GO:0043041">
    <property type="term" value="P:amino acid activation for nonribosomal peptide biosynthetic process"/>
    <property type="evidence" value="ECO:0007669"/>
    <property type="project" value="TreeGrafter"/>
</dbReference>
<dbReference type="InterPro" id="IPR036736">
    <property type="entry name" value="ACP-like_sf"/>
</dbReference>
<evidence type="ECO:0000256" key="3">
    <source>
        <dbReference type="SAM" id="MobiDB-lite"/>
    </source>
</evidence>
<dbReference type="InterPro" id="IPR006162">
    <property type="entry name" value="Ppantetheine_attach_site"/>
</dbReference>
<keyword evidence="2" id="KW-0597">Phosphoprotein</keyword>
<dbReference type="InterPro" id="IPR009081">
    <property type="entry name" value="PP-bd_ACP"/>
</dbReference>
<dbReference type="InterPro" id="IPR045851">
    <property type="entry name" value="AMP-bd_C_sf"/>
</dbReference>
<dbReference type="GO" id="GO:0005737">
    <property type="term" value="C:cytoplasm"/>
    <property type="evidence" value="ECO:0007669"/>
    <property type="project" value="TreeGrafter"/>
</dbReference>
<feature type="transmembrane region" description="Helical" evidence="4">
    <location>
        <begin position="653"/>
        <end position="674"/>
    </location>
</feature>
<dbReference type="Gene3D" id="2.160.10.10">
    <property type="entry name" value="Hexapeptide repeat proteins"/>
    <property type="match status" value="2"/>
</dbReference>
<dbReference type="SUPFAM" id="SSF51161">
    <property type="entry name" value="Trimeric LpxA-like enzymes"/>
    <property type="match status" value="3"/>
</dbReference>
<keyword evidence="7" id="KW-1185">Reference proteome</keyword>
<feature type="transmembrane region" description="Helical" evidence="4">
    <location>
        <begin position="897"/>
        <end position="919"/>
    </location>
</feature>
<dbReference type="Pfam" id="PF14602">
    <property type="entry name" value="Hexapep_2"/>
    <property type="match status" value="1"/>
</dbReference>
<dbReference type="NCBIfam" id="TIGR02353">
    <property type="entry name" value="NRPS_term_dom"/>
    <property type="match status" value="1"/>
</dbReference>
<evidence type="ECO:0000256" key="2">
    <source>
        <dbReference type="ARBA" id="ARBA00022553"/>
    </source>
</evidence>
<protein>
    <submittedName>
        <fullName evidence="6">Non-ribosomal peptide synthase</fullName>
    </submittedName>
</protein>
<dbReference type="SMART" id="SM00823">
    <property type="entry name" value="PKS_PP"/>
    <property type="match status" value="1"/>
</dbReference>
<dbReference type="InterPro" id="IPR012728">
    <property type="entry name" value="Pls/PosA_C"/>
</dbReference>
<evidence type="ECO:0000259" key="5">
    <source>
        <dbReference type="PROSITE" id="PS50075"/>
    </source>
</evidence>
<reference evidence="6" key="2">
    <citation type="submission" date="2020-09" db="EMBL/GenBank/DDBJ databases">
        <authorList>
            <person name="Sun Q."/>
            <person name="Zhou Y."/>
        </authorList>
    </citation>
    <scope>NUCLEOTIDE SEQUENCE</scope>
    <source>
        <strain evidence="6">CGMCC 1.15478</strain>
    </source>
</reference>
<dbReference type="PANTHER" id="PTHR45527:SF1">
    <property type="entry name" value="FATTY ACID SYNTHASE"/>
    <property type="match status" value="1"/>
</dbReference>
<dbReference type="Gene3D" id="3.30.300.30">
    <property type="match status" value="1"/>
</dbReference>
<name>A0A916UL03_9ACTN</name>
<dbReference type="Pfam" id="PF00550">
    <property type="entry name" value="PP-binding"/>
    <property type="match status" value="1"/>
</dbReference>
<dbReference type="CDD" id="cd05930">
    <property type="entry name" value="A_NRPS"/>
    <property type="match status" value="1"/>
</dbReference>
<sequence length="1304" mass="137069">MTTGLTTGTSPAQPYGERATQVATDASDALLASHRAPRARTLIDILQATTAAHPNAAALDTGDTIYTYAQLLTEVHKQADALNQHGIGAGSRVGIRISSGTAELYIGILAVLAAGAAYVPVDADDPEDRATLVFSEADVAAIVTDEGFTKRRTHRPMHSTPARPPLTHDDAWIIFTSGSTGVPKGVAVTHSNAAAFVDAEARLFLQHRPLGPGDRVLAGLSVAFDASCEEMWLAWRTGACLVPAPRSIVRSGADLGPWLVSHDITAISTVPTLAALWPSEYLESIRLLIFGGEACPPELVSRLAAPQREVWNTYGPTEATVVACAAPLIPGEPVRIGLPLDGWDLAIIDTDGNPVAPGQSGELVIGGAGIARYLDPEKDRHKYAPLPSLGWQRAYRSGDLVSFDGDGLIFLGRADDQVKIGGRRVELGEIDTLLHNLPGVTAAATAVQTTQAGTPVLVGYLTTSGETFDVAAARTTLSAYLPASLIPRLAVLPDLPTRTSGKVDRAALPWPLATEVDDSRPPLVGMEAWVASVWSDVLGTEVYADADFFELGGSSLTAAQLVSQLRTKFPVLTVADLYAHHKLSDLATYLEALAPTLSTATRHVTPQSRRSQALQIALLAIPFGITGAMWTTWAAIASTLLASFTGAPWLPSVPWPILAFLALTLLTPPGRIAITTVSARLLLRGVTPGQYSRGGSTHLKLWLAERIAEATNVTAVASAPWMSLYARALGANVGKDVSFHTIPPITGLLTVGDGAAIEPETDLTGHWLDGDTLHIGRTVIGAKASIGARSTLLPGTKVGKGAHIDAGSAVTMRVPAGQRWAGSPAAATGRDTHEWPTTPPPRGSRWGMIFGITAIGLALLPGVALIPAMVILVGIISGTESATEILLPLAAWIPAAALLWMATFALLTVIAVRLFAIGLRPGTYPVRSRIGWQAWATERLTDSARTFLFPLYASIITPVWLRLLGAKVGKNVEASTVLLIPKFTTIADGAFLADDTLVAAYELGHGWIRIGPTKIGKRAFLGNSGMASPGRKVPKNGLVAVLSAVPAKAKRGSSWLGSPPVKLRRQAHKGSASKRTFSPTAQLRVLRGIVELGRLVPVMLSFAIAVAILGSLAALLAAAGLWATLALSGAVLALGACVAAISTICAKKVLVGSVIEHDTPLWSSFVWRNELADTFTEVVAAPWCSRLCIGTIVGNVWLRGMGAHIGRGVWCETYWLPEADLVHLGDGSTVNRGSVVQTHLFHDRVMSVGPVMVGKGATLGPHSVVLPAAELGDGSTVGPASLVMRGDVVPASSRWQGNPIAPWH</sequence>
<reference evidence="6" key="1">
    <citation type="journal article" date="2014" name="Int. J. Syst. Evol. Microbiol.">
        <title>Complete genome sequence of Corynebacterium casei LMG S-19264T (=DSM 44701T), isolated from a smear-ripened cheese.</title>
        <authorList>
            <consortium name="US DOE Joint Genome Institute (JGI-PGF)"/>
            <person name="Walter F."/>
            <person name="Albersmeier A."/>
            <person name="Kalinowski J."/>
            <person name="Ruckert C."/>
        </authorList>
    </citation>
    <scope>NUCLEOTIDE SEQUENCE</scope>
    <source>
        <strain evidence="6">CGMCC 1.15478</strain>
    </source>
</reference>
<feature type="transmembrane region" description="Helical" evidence="4">
    <location>
        <begin position="1125"/>
        <end position="1146"/>
    </location>
</feature>
<feature type="domain" description="Carrier" evidence="5">
    <location>
        <begin position="521"/>
        <end position="594"/>
    </location>
</feature>
<dbReference type="GO" id="GO:0031177">
    <property type="term" value="F:phosphopantetheine binding"/>
    <property type="evidence" value="ECO:0007669"/>
    <property type="project" value="InterPro"/>
</dbReference>
<dbReference type="Proteomes" id="UP000641514">
    <property type="component" value="Unassembled WGS sequence"/>
</dbReference>
<feature type="transmembrane region" description="Helical" evidence="4">
    <location>
        <begin position="616"/>
        <end position="641"/>
    </location>
</feature>
<feature type="transmembrane region" description="Helical" evidence="4">
    <location>
        <begin position="1095"/>
        <end position="1119"/>
    </location>
</feature>
<dbReference type="GO" id="GO:0044550">
    <property type="term" value="P:secondary metabolite biosynthetic process"/>
    <property type="evidence" value="ECO:0007669"/>
    <property type="project" value="TreeGrafter"/>
</dbReference>
<comment type="caution">
    <text evidence="6">The sequence shown here is derived from an EMBL/GenBank/DDBJ whole genome shotgun (WGS) entry which is preliminary data.</text>
</comment>
<gene>
    <name evidence="6" type="ORF">GCM10011410_31720</name>
</gene>
<keyword evidence="4" id="KW-0812">Transmembrane</keyword>
<dbReference type="Gene3D" id="1.10.1200.10">
    <property type="entry name" value="ACP-like"/>
    <property type="match status" value="1"/>
</dbReference>
<dbReference type="InterPro" id="IPR011004">
    <property type="entry name" value="Trimer_LpxA-like_sf"/>
</dbReference>
<evidence type="ECO:0000313" key="6">
    <source>
        <dbReference type="EMBL" id="GGC76151.1"/>
    </source>
</evidence>
<dbReference type="PROSITE" id="PS00455">
    <property type="entry name" value="AMP_BINDING"/>
    <property type="match status" value="1"/>
</dbReference>
<feature type="region of interest" description="Disordered" evidence="3">
    <location>
        <begin position="821"/>
        <end position="841"/>
    </location>
</feature>
<dbReference type="PANTHER" id="PTHR45527">
    <property type="entry name" value="NONRIBOSOMAL PEPTIDE SYNTHETASE"/>
    <property type="match status" value="1"/>
</dbReference>
<evidence type="ECO:0000256" key="4">
    <source>
        <dbReference type="SAM" id="Phobius"/>
    </source>
</evidence>
<dbReference type="SUPFAM" id="SSF47336">
    <property type="entry name" value="ACP-like"/>
    <property type="match status" value="1"/>
</dbReference>
<dbReference type="SUPFAM" id="SSF56801">
    <property type="entry name" value="Acetyl-CoA synthetase-like"/>
    <property type="match status" value="1"/>
</dbReference>
<accession>A0A916UL03</accession>